<proteinExistence type="predicted"/>
<evidence type="ECO:0000313" key="1">
    <source>
        <dbReference type="EMBL" id="KAK8955852.1"/>
    </source>
</evidence>
<keyword evidence="2" id="KW-1185">Reference proteome</keyword>
<organism evidence="1 2">
    <name type="scientific">Platanthera guangdongensis</name>
    <dbReference type="NCBI Taxonomy" id="2320717"/>
    <lineage>
        <taxon>Eukaryota</taxon>
        <taxon>Viridiplantae</taxon>
        <taxon>Streptophyta</taxon>
        <taxon>Embryophyta</taxon>
        <taxon>Tracheophyta</taxon>
        <taxon>Spermatophyta</taxon>
        <taxon>Magnoliopsida</taxon>
        <taxon>Liliopsida</taxon>
        <taxon>Asparagales</taxon>
        <taxon>Orchidaceae</taxon>
        <taxon>Orchidoideae</taxon>
        <taxon>Orchideae</taxon>
        <taxon>Orchidinae</taxon>
        <taxon>Platanthera</taxon>
    </lineage>
</organism>
<dbReference type="Proteomes" id="UP001412067">
    <property type="component" value="Unassembled WGS sequence"/>
</dbReference>
<protein>
    <submittedName>
        <fullName evidence="1">Uncharacterized protein</fullName>
    </submittedName>
</protein>
<reference evidence="1 2" key="1">
    <citation type="journal article" date="2022" name="Nat. Plants">
        <title>Genomes of leafy and leafless Platanthera orchids illuminate the evolution of mycoheterotrophy.</title>
        <authorList>
            <person name="Li M.H."/>
            <person name="Liu K.W."/>
            <person name="Li Z."/>
            <person name="Lu H.C."/>
            <person name="Ye Q.L."/>
            <person name="Zhang D."/>
            <person name="Wang J.Y."/>
            <person name="Li Y.F."/>
            <person name="Zhong Z.M."/>
            <person name="Liu X."/>
            <person name="Yu X."/>
            <person name="Liu D.K."/>
            <person name="Tu X.D."/>
            <person name="Liu B."/>
            <person name="Hao Y."/>
            <person name="Liao X.Y."/>
            <person name="Jiang Y.T."/>
            <person name="Sun W.H."/>
            <person name="Chen J."/>
            <person name="Chen Y.Q."/>
            <person name="Ai Y."/>
            <person name="Zhai J.W."/>
            <person name="Wu S.S."/>
            <person name="Zhou Z."/>
            <person name="Hsiao Y.Y."/>
            <person name="Wu W.L."/>
            <person name="Chen Y.Y."/>
            <person name="Lin Y.F."/>
            <person name="Hsu J.L."/>
            <person name="Li C.Y."/>
            <person name="Wang Z.W."/>
            <person name="Zhao X."/>
            <person name="Zhong W.Y."/>
            <person name="Ma X.K."/>
            <person name="Ma L."/>
            <person name="Huang J."/>
            <person name="Chen G.Z."/>
            <person name="Huang M.Z."/>
            <person name="Huang L."/>
            <person name="Peng D.H."/>
            <person name="Luo Y.B."/>
            <person name="Zou S.Q."/>
            <person name="Chen S.P."/>
            <person name="Lan S."/>
            <person name="Tsai W.C."/>
            <person name="Van de Peer Y."/>
            <person name="Liu Z.J."/>
        </authorList>
    </citation>
    <scope>NUCLEOTIDE SEQUENCE [LARGE SCALE GENOMIC DNA]</scope>
    <source>
        <strain evidence="1">Lor288</strain>
    </source>
</reference>
<name>A0ABR2M0K9_9ASPA</name>
<comment type="caution">
    <text evidence="1">The sequence shown here is derived from an EMBL/GenBank/DDBJ whole genome shotgun (WGS) entry which is preliminary data.</text>
</comment>
<gene>
    <name evidence="1" type="ORF">KSP40_PGU001923</name>
</gene>
<accession>A0ABR2M0K9</accession>
<sequence length="95" mass="10798">MLINPSAWAGRRNRSPREEVKKEIFAQPRGRRRCIHVVAGRSRRQKLKLPFFFKGKGNFVACRFVFAEHRPGVACLKSTGGVDDDEKGEKGDDLL</sequence>
<evidence type="ECO:0000313" key="2">
    <source>
        <dbReference type="Proteomes" id="UP001412067"/>
    </source>
</evidence>
<dbReference type="EMBL" id="JBBWWR010000013">
    <property type="protein sequence ID" value="KAK8955852.1"/>
    <property type="molecule type" value="Genomic_DNA"/>
</dbReference>